<comment type="subunit">
    <text evidence="1">Collagen polypeptide chains are complexed within the cuticle by disulfide bonds and other types of covalent cross-links.</text>
</comment>
<name>G0N8X8_CAEBE</name>
<dbReference type="InParanoid" id="G0N8X8"/>
<dbReference type="FunCoup" id="G0N8X8">
    <property type="interactions" value="1989"/>
</dbReference>
<evidence type="ECO:0000256" key="5">
    <source>
        <dbReference type="SAM" id="Phobius"/>
    </source>
</evidence>
<feature type="transmembrane region" description="Helical" evidence="5">
    <location>
        <begin position="7"/>
        <end position="29"/>
    </location>
</feature>
<feature type="compositionally biased region" description="Gly residues" evidence="4">
    <location>
        <begin position="168"/>
        <end position="177"/>
    </location>
</feature>
<keyword evidence="2" id="KW-0677">Repeat</keyword>
<organism evidence="8">
    <name type="scientific">Caenorhabditis brenneri</name>
    <name type="common">Nematode worm</name>
    <dbReference type="NCBI Taxonomy" id="135651"/>
    <lineage>
        <taxon>Eukaryota</taxon>
        <taxon>Metazoa</taxon>
        <taxon>Ecdysozoa</taxon>
        <taxon>Nematoda</taxon>
        <taxon>Chromadorea</taxon>
        <taxon>Rhabditida</taxon>
        <taxon>Rhabditina</taxon>
        <taxon>Rhabditomorpha</taxon>
        <taxon>Rhabditoidea</taxon>
        <taxon>Rhabditidae</taxon>
        <taxon>Peloderinae</taxon>
        <taxon>Caenorhabditis</taxon>
    </lineage>
</organism>
<proteinExistence type="predicted"/>
<dbReference type="Pfam" id="PF01391">
    <property type="entry name" value="Collagen"/>
    <property type="match status" value="1"/>
</dbReference>
<evidence type="ECO:0000256" key="3">
    <source>
        <dbReference type="ARBA" id="ARBA00023157"/>
    </source>
</evidence>
<evidence type="ECO:0000313" key="7">
    <source>
        <dbReference type="EMBL" id="EGT55539.1"/>
    </source>
</evidence>
<keyword evidence="5" id="KW-0812">Transmembrane</keyword>
<dbReference type="eggNOG" id="KOG3544">
    <property type="taxonomic scope" value="Eukaryota"/>
</dbReference>
<accession>G0N8X8</accession>
<keyword evidence="8" id="KW-1185">Reference proteome</keyword>
<feature type="region of interest" description="Disordered" evidence="4">
    <location>
        <begin position="96"/>
        <end position="137"/>
    </location>
</feature>
<dbReference type="AlphaFoldDB" id="G0N8X8"/>
<dbReference type="InterPro" id="IPR008160">
    <property type="entry name" value="Collagen"/>
</dbReference>
<dbReference type="HOGENOM" id="CLU_001074_4_3_1"/>
<dbReference type="OrthoDB" id="6380629at2759"/>
<keyword evidence="5" id="KW-1133">Transmembrane helix</keyword>
<evidence type="ECO:0000256" key="4">
    <source>
        <dbReference type="SAM" id="MobiDB-lite"/>
    </source>
</evidence>
<feature type="compositionally biased region" description="Pro residues" evidence="4">
    <location>
        <begin position="222"/>
        <end position="237"/>
    </location>
</feature>
<evidence type="ECO:0000313" key="8">
    <source>
        <dbReference type="Proteomes" id="UP000008068"/>
    </source>
</evidence>
<feature type="region of interest" description="Disordered" evidence="4">
    <location>
        <begin position="151"/>
        <end position="328"/>
    </location>
</feature>
<evidence type="ECO:0000256" key="2">
    <source>
        <dbReference type="ARBA" id="ARBA00022737"/>
    </source>
</evidence>
<sequence>MKQTHFLSSAIVLTFFSVIAILVSTFVIFNEIDDFEDHVYKDLNTFQKYFEDAWKLITYTTREKRAVYRIKLPPRNNGYGQPRYVTIPSSNSYAMPEGGGMPVSCPPGPPGHPGHPGNPGEDGSTGHPGNPGGVGISLSMKLPYNGCIQCPMGPQGEPGRPGPMGHPGDTGGPGMEGIPGARGLPGYPGMPGDSGMNGANGHDGASGQPGRSATKSFGSPGPAGPPGRPGRAGPPGPEGGYPMSGEPGAPGPHGKSGQSGAPGADGHPGRPGAAGGPGPDCGYCQCPRRGKTDEFSNHPPKTSKTASKPADAAATTDWRRSRKVRVPA</sequence>
<dbReference type="OMA" id="QCPMGPQ"/>
<dbReference type="PANTHER" id="PTHR24637">
    <property type="entry name" value="COLLAGEN"/>
    <property type="match status" value="1"/>
</dbReference>
<reference evidence="8" key="1">
    <citation type="submission" date="2011-07" db="EMBL/GenBank/DDBJ databases">
        <authorList>
            <consortium name="Caenorhabditis brenneri Sequencing and Analysis Consortium"/>
            <person name="Wilson R.K."/>
        </authorList>
    </citation>
    <scope>NUCLEOTIDE SEQUENCE [LARGE SCALE GENOMIC DNA]</scope>
    <source>
        <strain evidence="8">PB2801</strain>
    </source>
</reference>
<keyword evidence="3" id="KW-1015">Disulfide bond</keyword>
<dbReference type="InterPro" id="IPR002486">
    <property type="entry name" value="Col_cuticle_N"/>
</dbReference>
<dbReference type="EMBL" id="GL379851">
    <property type="protein sequence ID" value="EGT55539.1"/>
    <property type="molecule type" value="Genomic_DNA"/>
</dbReference>
<dbReference type="SMART" id="SM01088">
    <property type="entry name" value="Col_cuticle_N"/>
    <property type="match status" value="1"/>
</dbReference>
<feature type="domain" description="Nematode cuticle collagen N-terminal" evidence="6">
    <location>
        <begin position="5"/>
        <end position="57"/>
    </location>
</feature>
<evidence type="ECO:0000256" key="1">
    <source>
        <dbReference type="ARBA" id="ARBA00011518"/>
    </source>
</evidence>
<dbReference type="GO" id="GO:0042302">
    <property type="term" value="F:structural constituent of cuticle"/>
    <property type="evidence" value="ECO:0007669"/>
    <property type="project" value="InterPro"/>
</dbReference>
<dbReference type="Pfam" id="PF01484">
    <property type="entry name" value="Col_cuticle_N"/>
    <property type="match status" value="1"/>
</dbReference>
<dbReference type="Proteomes" id="UP000008068">
    <property type="component" value="Unassembled WGS sequence"/>
</dbReference>
<evidence type="ECO:0000259" key="6">
    <source>
        <dbReference type="SMART" id="SM01088"/>
    </source>
</evidence>
<protein>
    <submittedName>
        <fullName evidence="7">CBN-COL-151 protein</fullName>
    </submittedName>
</protein>
<keyword evidence="5" id="KW-0472">Membrane</keyword>
<gene>
    <name evidence="7" type="primary">Cbn-col-151</name>
    <name evidence="7" type="ORF">CAEBREN_01803</name>
</gene>
<feature type="compositionally biased region" description="Pro residues" evidence="4">
    <location>
        <begin position="104"/>
        <end position="113"/>
    </location>
</feature>
<dbReference type="STRING" id="135651.G0N8X8"/>
<dbReference type="PANTHER" id="PTHR24637:SF366">
    <property type="entry name" value="NEMATODE CUTICLE COLLAGEN N-TERMINAL DOMAIN-CONTAINING PROTEIN"/>
    <property type="match status" value="1"/>
</dbReference>